<name>A0A8S1HT77_9PELO</name>
<evidence type="ECO:0000313" key="3">
    <source>
        <dbReference type="Proteomes" id="UP000835052"/>
    </source>
</evidence>
<feature type="signal peptide" evidence="1">
    <location>
        <begin position="1"/>
        <end position="20"/>
    </location>
</feature>
<comment type="caution">
    <text evidence="2">The sequence shown here is derived from an EMBL/GenBank/DDBJ whole genome shotgun (WGS) entry which is preliminary data.</text>
</comment>
<gene>
    <name evidence="2" type="ORF">CAUJ_LOCUS14938</name>
</gene>
<keyword evidence="1" id="KW-0732">Signal</keyword>
<accession>A0A8S1HT77</accession>
<proteinExistence type="predicted"/>
<reference evidence="2" key="1">
    <citation type="submission" date="2020-10" db="EMBL/GenBank/DDBJ databases">
        <authorList>
            <person name="Kikuchi T."/>
        </authorList>
    </citation>
    <scope>NUCLEOTIDE SEQUENCE</scope>
    <source>
        <strain evidence="2">NKZ352</strain>
    </source>
</reference>
<dbReference type="OrthoDB" id="5771575at2759"/>
<protein>
    <submittedName>
        <fullName evidence="2">Uncharacterized protein</fullName>
    </submittedName>
</protein>
<evidence type="ECO:0000256" key="1">
    <source>
        <dbReference type="SAM" id="SignalP"/>
    </source>
</evidence>
<dbReference type="PANTHER" id="PTHR39385:SF3">
    <property type="entry name" value="ELRR (EXTRACELLULAR LEUCINE-RICH REPEAT) ONLY"/>
    <property type="match status" value="1"/>
</dbReference>
<sequence length="180" mass="19870">MTSSIALLLALFVLSGQVNGRSVPCLDGCTCDKNDDDPVIRCDNVGLKRFPLPSTPMRGYHFMALTCNDIPEIPSLSLIKAAFPDLQGIDVQGNARLNCSTDCMHTSEPLQCDKPDDGCDWKCRTLGKLKELWARLKAAVSKKIKDWGAEETVADVSNWFSNQFEKLSVAFGNFSAKHRD</sequence>
<dbReference type="Proteomes" id="UP000835052">
    <property type="component" value="Unassembled WGS sequence"/>
</dbReference>
<keyword evidence="3" id="KW-1185">Reference proteome</keyword>
<dbReference type="EMBL" id="CAJGYM010000150">
    <property type="protein sequence ID" value="CAD6199033.1"/>
    <property type="molecule type" value="Genomic_DNA"/>
</dbReference>
<dbReference type="AlphaFoldDB" id="A0A8S1HT77"/>
<organism evidence="2 3">
    <name type="scientific">Caenorhabditis auriculariae</name>
    <dbReference type="NCBI Taxonomy" id="2777116"/>
    <lineage>
        <taxon>Eukaryota</taxon>
        <taxon>Metazoa</taxon>
        <taxon>Ecdysozoa</taxon>
        <taxon>Nematoda</taxon>
        <taxon>Chromadorea</taxon>
        <taxon>Rhabditida</taxon>
        <taxon>Rhabditina</taxon>
        <taxon>Rhabditomorpha</taxon>
        <taxon>Rhabditoidea</taxon>
        <taxon>Rhabditidae</taxon>
        <taxon>Peloderinae</taxon>
        <taxon>Caenorhabditis</taxon>
    </lineage>
</organism>
<dbReference type="PANTHER" id="PTHR39385">
    <property type="entry name" value="PROTEIN CBG20422"/>
    <property type="match status" value="1"/>
</dbReference>
<evidence type="ECO:0000313" key="2">
    <source>
        <dbReference type="EMBL" id="CAD6199033.1"/>
    </source>
</evidence>
<feature type="chain" id="PRO_5035908173" evidence="1">
    <location>
        <begin position="21"/>
        <end position="180"/>
    </location>
</feature>